<sequence length="67" mass="7334">MNSISVEELTQAAAFATEAARQSAHAAGTFYTYSEGQRIIRVYPDGRKMEAIYGESGKVNEIPYSEA</sequence>
<evidence type="ECO:0000313" key="1">
    <source>
        <dbReference type="EMBL" id="QDH19405.1"/>
    </source>
</evidence>
<gene>
    <name evidence="1" type="ORF">FFV09_00155</name>
</gene>
<dbReference type="Proteomes" id="UP000316968">
    <property type="component" value="Chromosome"/>
</dbReference>
<dbReference type="KEGG" id="saca:FFV09_00155"/>
<accession>A0A4Y6UTS6</accession>
<name>A0A4Y6UTS6_SACBS</name>
<dbReference type="EMBL" id="CP041217">
    <property type="protein sequence ID" value="QDH19405.1"/>
    <property type="molecule type" value="Genomic_DNA"/>
</dbReference>
<dbReference type="AlphaFoldDB" id="A0A4Y6UTS6"/>
<dbReference type="OrthoDB" id="2650223at2"/>
<dbReference type="RefSeq" id="WP_141445794.1">
    <property type="nucleotide sequence ID" value="NZ_CP041217.1"/>
</dbReference>
<reference evidence="1 2" key="1">
    <citation type="submission" date="2019-06" db="EMBL/GenBank/DDBJ databases">
        <title>Saccharibacillus brassicae sp. nov., an endophytic bacterium isolated from Chinese cabbage seeds (Brassica pekinensis).</title>
        <authorList>
            <person name="Jiang L."/>
            <person name="Lee J."/>
            <person name="Kim S.W."/>
        </authorList>
    </citation>
    <scope>NUCLEOTIDE SEQUENCE [LARGE SCALE GENOMIC DNA]</scope>
    <source>
        <strain evidence="2">KCTC 43072 / ATSA2</strain>
    </source>
</reference>
<evidence type="ECO:0000313" key="2">
    <source>
        <dbReference type="Proteomes" id="UP000316968"/>
    </source>
</evidence>
<keyword evidence="2" id="KW-1185">Reference proteome</keyword>
<proteinExistence type="predicted"/>
<protein>
    <submittedName>
        <fullName evidence="1">Uncharacterized protein</fullName>
    </submittedName>
</protein>
<organism evidence="1 2">
    <name type="scientific">Saccharibacillus brassicae</name>
    <dbReference type="NCBI Taxonomy" id="2583377"/>
    <lineage>
        <taxon>Bacteria</taxon>
        <taxon>Bacillati</taxon>
        <taxon>Bacillota</taxon>
        <taxon>Bacilli</taxon>
        <taxon>Bacillales</taxon>
        <taxon>Paenibacillaceae</taxon>
        <taxon>Saccharibacillus</taxon>
    </lineage>
</organism>